<keyword evidence="1" id="KW-0066">ATP synthesis</keyword>
<protein>
    <submittedName>
        <fullName evidence="2">Uncharacterized protein</fullName>
    </submittedName>
</protein>
<gene>
    <name evidence="2" type="ORF">M8C21_032971</name>
</gene>
<dbReference type="GO" id="GO:0006754">
    <property type="term" value="P:ATP biosynthetic process"/>
    <property type="evidence" value="ECO:0007669"/>
    <property type="project" value="UniProtKB-KW"/>
</dbReference>
<name>A0AAD5CTQ0_AMBAR</name>
<evidence type="ECO:0000313" key="3">
    <source>
        <dbReference type="Proteomes" id="UP001206925"/>
    </source>
</evidence>
<dbReference type="PANTHER" id="PTHR34264">
    <property type="entry name" value="ATP SYNTHASE SUBUNIT B, CHLOROPLASTIC"/>
    <property type="match status" value="1"/>
</dbReference>
<comment type="caution">
    <text evidence="2">The sequence shown here is derived from an EMBL/GenBank/DDBJ whole genome shotgun (WGS) entry which is preliminary data.</text>
</comment>
<sequence>MLEKGHEWPEKARACLGKGEIEANELLTSGYSEIKRQKMYLIDSTYKTLKQLENYKNKTINS</sequence>
<dbReference type="Proteomes" id="UP001206925">
    <property type="component" value="Unassembled WGS sequence"/>
</dbReference>
<dbReference type="EMBL" id="JAMZMK010006993">
    <property type="protein sequence ID" value="KAI7746361.1"/>
    <property type="molecule type" value="Genomic_DNA"/>
</dbReference>
<reference evidence="2" key="1">
    <citation type="submission" date="2022-06" db="EMBL/GenBank/DDBJ databases">
        <title>Uncovering the hologenomic basis of an extraordinary plant invasion.</title>
        <authorList>
            <person name="Bieker V.C."/>
            <person name="Martin M.D."/>
            <person name="Gilbert T."/>
            <person name="Hodgins K."/>
            <person name="Battlay P."/>
            <person name="Petersen B."/>
            <person name="Wilson J."/>
        </authorList>
    </citation>
    <scope>NUCLEOTIDE SEQUENCE</scope>
    <source>
        <strain evidence="2">AA19_3_7</strain>
        <tissue evidence="2">Leaf</tissue>
    </source>
</reference>
<keyword evidence="3" id="KW-1185">Reference proteome</keyword>
<accession>A0AAD5CTQ0</accession>
<evidence type="ECO:0000313" key="2">
    <source>
        <dbReference type="EMBL" id="KAI7746361.1"/>
    </source>
</evidence>
<organism evidence="2 3">
    <name type="scientific">Ambrosia artemisiifolia</name>
    <name type="common">Common ragweed</name>
    <dbReference type="NCBI Taxonomy" id="4212"/>
    <lineage>
        <taxon>Eukaryota</taxon>
        <taxon>Viridiplantae</taxon>
        <taxon>Streptophyta</taxon>
        <taxon>Embryophyta</taxon>
        <taxon>Tracheophyta</taxon>
        <taxon>Spermatophyta</taxon>
        <taxon>Magnoliopsida</taxon>
        <taxon>eudicotyledons</taxon>
        <taxon>Gunneridae</taxon>
        <taxon>Pentapetalae</taxon>
        <taxon>asterids</taxon>
        <taxon>campanulids</taxon>
        <taxon>Asterales</taxon>
        <taxon>Asteraceae</taxon>
        <taxon>Asteroideae</taxon>
        <taxon>Heliantheae alliance</taxon>
        <taxon>Heliantheae</taxon>
        <taxon>Ambrosia</taxon>
    </lineage>
</organism>
<dbReference type="PANTHER" id="PTHR34264:SF3">
    <property type="entry name" value="ATP SYNTHASE SUBUNIT B, CHLOROPLASTIC"/>
    <property type="match status" value="1"/>
</dbReference>
<evidence type="ECO:0000256" key="1">
    <source>
        <dbReference type="ARBA" id="ARBA00023310"/>
    </source>
</evidence>
<proteinExistence type="predicted"/>
<dbReference type="AlphaFoldDB" id="A0AAD5CTQ0"/>